<organism evidence="1 2">
    <name type="scientific">Mesorhizobium temperatum</name>
    <dbReference type="NCBI Taxonomy" id="241416"/>
    <lineage>
        <taxon>Bacteria</taxon>
        <taxon>Pseudomonadati</taxon>
        <taxon>Pseudomonadota</taxon>
        <taxon>Alphaproteobacteria</taxon>
        <taxon>Hyphomicrobiales</taxon>
        <taxon>Phyllobacteriaceae</taxon>
        <taxon>Mesorhizobium</taxon>
    </lineage>
</organism>
<dbReference type="AlphaFoldDB" id="A0A271LWT8"/>
<accession>A0A271LWT8</accession>
<dbReference type="OrthoDB" id="8005815at2"/>
<gene>
    <name evidence="1" type="ORF">CIT26_00490</name>
</gene>
<sequence length="84" mass="9458">MAGYGIPELGIARLIGVDPKTLRKHYRSEPDLGHLKANSAVGQSLFKKATGDGPHLLDKDPLGLERDCRQRTWRRCKQVCRFTI</sequence>
<keyword evidence="2" id="KW-1185">Reference proteome</keyword>
<name>A0A271LWT8_9HYPH</name>
<comment type="caution">
    <text evidence="1">The sequence shown here is derived from an EMBL/GenBank/DDBJ whole genome shotgun (WGS) entry which is preliminary data.</text>
</comment>
<evidence type="ECO:0000313" key="1">
    <source>
        <dbReference type="EMBL" id="PAQ12509.1"/>
    </source>
</evidence>
<protein>
    <submittedName>
        <fullName evidence="1">Uncharacterized protein</fullName>
    </submittedName>
</protein>
<dbReference type="EMBL" id="NPKJ01000003">
    <property type="protein sequence ID" value="PAQ12509.1"/>
    <property type="molecule type" value="Genomic_DNA"/>
</dbReference>
<dbReference type="RefSeq" id="WP_095490743.1">
    <property type="nucleotide sequence ID" value="NZ_NPKJ01000003.1"/>
</dbReference>
<proteinExistence type="predicted"/>
<dbReference type="Proteomes" id="UP000216442">
    <property type="component" value="Unassembled WGS sequence"/>
</dbReference>
<evidence type="ECO:0000313" key="2">
    <source>
        <dbReference type="Proteomes" id="UP000216442"/>
    </source>
</evidence>
<reference evidence="1 2" key="1">
    <citation type="submission" date="2017-08" db="EMBL/GenBank/DDBJ databases">
        <title>Mesorhizobium wenxinae sp. nov., a novel rhizobial species isolated from root nodules of chickpea (Cicer arietinum L.).</title>
        <authorList>
            <person name="Zhang J."/>
        </authorList>
    </citation>
    <scope>NUCLEOTIDE SEQUENCE [LARGE SCALE GENOMIC DNA]</scope>
    <source>
        <strain evidence="1 2">SDW018</strain>
    </source>
</reference>